<dbReference type="AlphaFoldDB" id="A0A9Q3JZ18"/>
<evidence type="ECO:0000313" key="1">
    <source>
        <dbReference type="EMBL" id="MBW0570347.1"/>
    </source>
</evidence>
<organism evidence="1 2">
    <name type="scientific">Austropuccinia psidii MF-1</name>
    <dbReference type="NCBI Taxonomy" id="1389203"/>
    <lineage>
        <taxon>Eukaryota</taxon>
        <taxon>Fungi</taxon>
        <taxon>Dikarya</taxon>
        <taxon>Basidiomycota</taxon>
        <taxon>Pucciniomycotina</taxon>
        <taxon>Pucciniomycetes</taxon>
        <taxon>Pucciniales</taxon>
        <taxon>Sphaerophragmiaceae</taxon>
        <taxon>Austropuccinia</taxon>
    </lineage>
</organism>
<proteinExistence type="predicted"/>
<keyword evidence="2" id="KW-1185">Reference proteome</keyword>
<accession>A0A9Q3JZ18</accession>
<protein>
    <submittedName>
        <fullName evidence="1">Uncharacterized protein</fullName>
    </submittedName>
</protein>
<evidence type="ECO:0000313" key="2">
    <source>
        <dbReference type="Proteomes" id="UP000765509"/>
    </source>
</evidence>
<name>A0A9Q3JZ18_9BASI</name>
<reference evidence="1" key="1">
    <citation type="submission" date="2021-03" db="EMBL/GenBank/DDBJ databases">
        <title>Draft genome sequence of rust myrtle Austropuccinia psidii MF-1, a brazilian biotype.</title>
        <authorList>
            <person name="Quecine M.C."/>
            <person name="Pachon D.M.R."/>
            <person name="Bonatelli M.L."/>
            <person name="Correr F.H."/>
            <person name="Franceschini L.M."/>
            <person name="Leite T.F."/>
            <person name="Margarido G.R.A."/>
            <person name="Almeida C.A."/>
            <person name="Ferrarezi J.A."/>
            <person name="Labate C.A."/>
        </authorList>
    </citation>
    <scope>NUCLEOTIDE SEQUENCE</scope>
    <source>
        <strain evidence="1">MF-1</strain>
    </source>
</reference>
<dbReference type="EMBL" id="AVOT02086072">
    <property type="protein sequence ID" value="MBW0570347.1"/>
    <property type="molecule type" value="Genomic_DNA"/>
</dbReference>
<dbReference type="Proteomes" id="UP000765509">
    <property type="component" value="Unassembled WGS sequence"/>
</dbReference>
<sequence>MNSIKSGIANGSRPISGLLAMSSHARSLQSTSTTEDDLLRLRGTPLQTTYSIQTINKPNCNPSFIATLSLPHIDLVLPIGFNSFTTSASSRSKFKAKQQVAFLAFQALSELHLPPTLYNLTKTIPPQDLIESQEPQPSQQSSDSNSLLIFQLSNGTSINVDQTNLISVLNHLEPLLYSQNRDKYKTGQPLL</sequence>
<comment type="caution">
    <text evidence="1">The sequence shown here is derived from an EMBL/GenBank/DDBJ whole genome shotgun (WGS) entry which is preliminary data.</text>
</comment>
<gene>
    <name evidence="1" type="ORF">O181_110062</name>
</gene>